<dbReference type="PROSITE" id="PS00059">
    <property type="entry name" value="ADH_ZINC"/>
    <property type="match status" value="1"/>
</dbReference>
<accession>A0AAE3ZBZ8</accession>
<keyword evidence="4 9" id="KW-0479">Metal-binding</keyword>
<dbReference type="InterPro" id="IPR002328">
    <property type="entry name" value="ADH_Zn_CS"/>
</dbReference>
<dbReference type="Gene3D" id="3.40.50.720">
    <property type="entry name" value="NAD(P)-binding Rossmann-like Domain"/>
    <property type="match status" value="1"/>
</dbReference>
<dbReference type="Pfam" id="PF00107">
    <property type="entry name" value="ADH_zinc_N"/>
    <property type="match status" value="1"/>
</dbReference>
<name>A0AAE3ZBZ8_9ACTN</name>
<proteinExistence type="inferred from homology"/>
<evidence type="ECO:0000313" key="13">
    <source>
        <dbReference type="Proteomes" id="UP001180845"/>
    </source>
</evidence>
<evidence type="ECO:0000256" key="5">
    <source>
        <dbReference type="ARBA" id="ARBA00022833"/>
    </source>
</evidence>
<comment type="cofactor">
    <cofactor evidence="1 9">
        <name>Zn(2+)</name>
        <dbReference type="ChEBI" id="CHEBI:29105"/>
    </cofactor>
</comment>
<dbReference type="SMART" id="SM00829">
    <property type="entry name" value="PKS_ER"/>
    <property type="match status" value="1"/>
</dbReference>
<evidence type="ECO:0000256" key="6">
    <source>
        <dbReference type="ARBA" id="ARBA00023002"/>
    </source>
</evidence>
<dbReference type="SUPFAM" id="SSF50129">
    <property type="entry name" value="GroES-like"/>
    <property type="match status" value="1"/>
</dbReference>
<dbReference type="GO" id="GO:0004022">
    <property type="term" value="F:alcohol dehydrogenase (NAD+) activity"/>
    <property type="evidence" value="ECO:0007669"/>
    <property type="project" value="UniProtKB-EC"/>
</dbReference>
<dbReference type="InterPro" id="IPR020843">
    <property type="entry name" value="ER"/>
</dbReference>
<dbReference type="InterPro" id="IPR013154">
    <property type="entry name" value="ADH-like_N"/>
</dbReference>
<sequence>MRAVQYHTVGQPPELRRIPEPEPGPGEVLLEVTAAGLCHSDIAVMNWTAEEFPYPLPLTLGHEGAGRVAALGSGVHEFSVGDSVIVYGPWGCGQCHACARGKENYCLHAAERAIRPPGLGAPGALADYLLVDAPRHLVPIGDLDPVRTVPFTDAGLTPYHAIKKSLPKLVPGSTAVVIGAGGLGHLAIQLLHALSPAHVVALDISEDKLAIAREVGADEVLLSDEHAVGKVRDITEGRGAELVLDFVGNDATGRTAAGCAGIESDLTIVGVGGGSLPVGFGLTPFACSVSAPYWGGRDELIELVRLVEQGVVYSEVEVYSLDEVPHAYAGLESGTINGRAVAVPSGGPSA</sequence>
<dbReference type="Proteomes" id="UP001180845">
    <property type="component" value="Unassembled WGS sequence"/>
</dbReference>
<evidence type="ECO:0000256" key="9">
    <source>
        <dbReference type="RuleBase" id="RU361277"/>
    </source>
</evidence>
<reference evidence="12" key="1">
    <citation type="submission" date="2023-07" db="EMBL/GenBank/DDBJ databases">
        <title>Sequencing the genomes of 1000 actinobacteria strains.</title>
        <authorList>
            <person name="Klenk H.-P."/>
        </authorList>
    </citation>
    <scope>NUCLEOTIDE SEQUENCE</scope>
    <source>
        <strain evidence="12">DSM 45977</strain>
    </source>
</reference>
<dbReference type="Gene3D" id="3.90.180.10">
    <property type="entry name" value="Medium-chain alcohol dehydrogenases, catalytic domain"/>
    <property type="match status" value="1"/>
</dbReference>
<gene>
    <name evidence="12" type="ORF">JOF55_002314</name>
</gene>
<organism evidence="12 13">
    <name type="scientific">Haloactinomyces albus</name>
    <dbReference type="NCBI Taxonomy" id="1352928"/>
    <lineage>
        <taxon>Bacteria</taxon>
        <taxon>Bacillati</taxon>
        <taxon>Actinomycetota</taxon>
        <taxon>Actinomycetes</taxon>
        <taxon>Actinopolysporales</taxon>
        <taxon>Actinopolysporaceae</taxon>
        <taxon>Haloactinomyces</taxon>
    </lineage>
</organism>
<dbReference type="InterPro" id="IPR013149">
    <property type="entry name" value="ADH-like_C"/>
</dbReference>
<evidence type="ECO:0000256" key="2">
    <source>
        <dbReference type="ARBA" id="ARBA00008072"/>
    </source>
</evidence>
<keyword evidence="6 12" id="KW-0560">Oxidoreductase</keyword>
<dbReference type="PANTHER" id="PTHR42940">
    <property type="entry name" value="ALCOHOL DEHYDROGENASE 1-RELATED"/>
    <property type="match status" value="1"/>
</dbReference>
<comment type="catalytic activity">
    <reaction evidence="7">
        <text>a secondary alcohol + NAD(+) = a ketone + NADH + H(+)</text>
        <dbReference type="Rhea" id="RHEA:10740"/>
        <dbReference type="ChEBI" id="CHEBI:15378"/>
        <dbReference type="ChEBI" id="CHEBI:17087"/>
        <dbReference type="ChEBI" id="CHEBI:35681"/>
        <dbReference type="ChEBI" id="CHEBI:57540"/>
        <dbReference type="ChEBI" id="CHEBI:57945"/>
        <dbReference type="EC" id="1.1.1.1"/>
    </reaction>
</comment>
<evidence type="ECO:0000259" key="11">
    <source>
        <dbReference type="SMART" id="SM00829"/>
    </source>
</evidence>
<dbReference type="CDD" id="cd05284">
    <property type="entry name" value="arabinose_DH_like"/>
    <property type="match status" value="1"/>
</dbReference>
<evidence type="ECO:0000313" key="12">
    <source>
        <dbReference type="EMBL" id="MDR7302133.1"/>
    </source>
</evidence>
<dbReference type="SUPFAM" id="SSF51735">
    <property type="entry name" value="NAD(P)-binding Rossmann-fold domains"/>
    <property type="match status" value="1"/>
</dbReference>
<dbReference type="InterPro" id="IPR011032">
    <property type="entry name" value="GroES-like_sf"/>
</dbReference>
<dbReference type="AlphaFoldDB" id="A0AAE3ZBZ8"/>
<evidence type="ECO:0000256" key="8">
    <source>
        <dbReference type="ARBA" id="ARBA00049243"/>
    </source>
</evidence>
<keyword evidence="5 9" id="KW-0862">Zinc</keyword>
<dbReference type="GO" id="GO:0008270">
    <property type="term" value="F:zinc ion binding"/>
    <property type="evidence" value="ECO:0007669"/>
    <property type="project" value="InterPro"/>
</dbReference>
<feature type="domain" description="Enoyl reductase (ER)" evidence="11">
    <location>
        <begin position="10"/>
        <end position="342"/>
    </location>
</feature>
<comment type="similarity">
    <text evidence="2 9">Belongs to the zinc-containing alcohol dehydrogenase family.</text>
</comment>
<evidence type="ECO:0000256" key="3">
    <source>
        <dbReference type="ARBA" id="ARBA00013190"/>
    </source>
</evidence>
<feature type="region of interest" description="Disordered" evidence="10">
    <location>
        <begin position="1"/>
        <end position="23"/>
    </location>
</feature>
<dbReference type="EC" id="1.1.1.1" evidence="3"/>
<dbReference type="EMBL" id="JAVDXW010000001">
    <property type="protein sequence ID" value="MDR7302133.1"/>
    <property type="molecule type" value="Genomic_DNA"/>
</dbReference>
<comment type="catalytic activity">
    <reaction evidence="8">
        <text>a primary alcohol + NAD(+) = an aldehyde + NADH + H(+)</text>
        <dbReference type="Rhea" id="RHEA:10736"/>
        <dbReference type="ChEBI" id="CHEBI:15378"/>
        <dbReference type="ChEBI" id="CHEBI:15734"/>
        <dbReference type="ChEBI" id="CHEBI:17478"/>
        <dbReference type="ChEBI" id="CHEBI:57540"/>
        <dbReference type="ChEBI" id="CHEBI:57945"/>
        <dbReference type="EC" id="1.1.1.1"/>
    </reaction>
</comment>
<evidence type="ECO:0000256" key="4">
    <source>
        <dbReference type="ARBA" id="ARBA00022723"/>
    </source>
</evidence>
<dbReference type="InterPro" id="IPR036291">
    <property type="entry name" value="NAD(P)-bd_dom_sf"/>
</dbReference>
<dbReference type="Pfam" id="PF08240">
    <property type="entry name" value="ADH_N"/>
    <property type="match status" value="1"/>
</dbReference>
<protein>
    <recommendedName>
        <fullName evidence="3">alcohol dehydrogenase</fullName>
        <ecNumber evidence="3">1.1.1.1</ecNumber>
    </recommendedName>
</protein>
<keyword evidence="13" id="KW-1185">Reference proteome</keyword>
<dbReference type="PANTHER" id="PTHR42940:SF8">
    <property type="entry name" value="VACUOLAR PROTEIN SORTING-ASSOCIATED PROTEIN 11"/>
    <property type="match status" value="1"/>
</dbReference>
<comment type="caution">
    <text evidence="12">The sequence shown here is derived from an EMBL/GenBank/DDBJ whole genome shotgun (WGS) entry which is preliminary data.</text>
</comment>
<evidence type="ECO:0000256" key="10">
    <source>
        <dbReference type="SAM" id="MobiDB-lite"/>
    </source>
</evidence>
<dbReference type="RefSeq" id="WP_310273409.1">
    <property type="nucleotide sequence ID" value="NZ_JAVDXW010000001.1"/>
</dbReference>
<evidence type="ECO:0000256" key="1">
    <source>
        <dbReference type="ARBA" id="ARBA00001947"/>
    </source>
</evidence>
<evidence type="ECO:0000256" key="7">
    <source>
        <dbReference type="ARBA" id="ARBA00049164"/>
    </source>
</evidence>